<dbReference type="Gene3D" id="3.30.1360.70">
    <property type="entry name" value="Arginyl tRNA synthetase N-terminal domain"/>
    <property type="match status" value="1"/>
</dbReference>
<evidence type="ECO:0000256" key="8">
    <source>
        <dbReference type="ARBA" id="ARBA00033033"/>
    </source>
</evidence>
<reference evidence="12" key="1">
    <citation type="submission" date="2016-04" db="EMBL/GenBank/DDBJ databases">
        <authorList>
            <person name="Evans L.H."/>
            <person name="Alamgir A."/>
            <person name="Owens N."/>
            <person name="Weber N.D."/>
            <person name="Virtaneva K."/>
            <person name="Barbian K."/>
            <person name="Babar A."/>
            <person name="Rosenke K."/>
        </authorList>
    </citation>
    <scope>NUCLEOTIDE SEQUENCE [LARGE SCALE GENOMIC DNA]</scope>
    <source>
        <strain evidence="12">CBS 101.48</strain>
    </source>
</reference>
<dbReference type="FunFam" id="3.40.50.620:FF:000058">
    <property type="entry name" value="Mitochondrial arginyl-tRNA synthetase"/>
    <property type="match status" value="1"/>
</dbReference>
<comment type="catalytic activity">
    <reaction evidence="9">
        <text>tRNA(Arg) + L-arginine + ATP = L-arginyl-tRNA(Arg) + AMP + diphosphate</text>
        <dbReference type="Rhea" id="RHEA:20301"/>
        <dbReference type="Rhea" id="RHEA-COMP:9658"/>
        <dbReference type="Rhea" id="RHEA-COMP:9673"/>
        <dbReference type="ChEBI" id="CHEBI:30616"/>
        <dbReference type="ChEBI" id="CHEBI:32682"/>
        <dbReference type="ChEBI" id="CHEBI:33019"/>
        <dbReference type="ChEBI" id="CHEBI:78442"/>
        <dbReference type="ChEBI" id="CHEBI:78513"/>
        <dbReference type="ChEBI" id="CHEBI:456215"/>
        <dbReference type="EC" id="6.1.1.19"/>
    </reaction>
</comment>
<dbReference type="Pfam" id="PF00750">
    <property type="entry name" value="tRNA-synt_1d"/>
    <property type="match status" value="1"/>
</dbReference>
<dbReference type="PRINTS" id="PR01038">
    <property type="entry name" value="TRNASYNTHARG"/>
</dbReference>
<evidence type="ECO:0000256" key="4">
    <source>
        <dbReference type="ARBA" id="ARBA00022741"/>
    </source>
</evidence>
<protein>
    <recommendedName>
        <fullName evidence="2">arginine--tRNA ligase</fullName>
        <ecNumber evidence="2">6.1.1.19</ecNumber>
    </recommendedName>
    <alternativeName>
        <fullName evidence="8">Arginyl-tRNA synthetase</fullName>
    </alternativeName>
</protein>
<dbReference type="PANTHER" id="PTHR11956">
    <property type="entry name" value="ARGINYL-TRNA SYNTHETASE"/>
    <property type="match status" value="1"/>
</dbReference>
<keyword evidence="4 10" id="KW-0547">Nucleotide-binding</keyword>
<dbReference type="SMART" id="SM00836">
    <property type="entry name" value="DALR_1"/>
    <property type="match status" value="1"/>
</dbReference>
<evidence type="ECO:0000313" key="12">
    <source>
        <dbReference type="EMBL" id="SAM03237.1"/>
    </source>
</evidence>
<dbReference type="NCBIfam" id="TIGR00456">
    <property type="entry name" value="argS"/>
    <property type="match status" value="1"/>
</dbReference>
<dbReference type="GO" id="GO:0005739">
    <property type="term" value="C:mitochondrion"/>
    <property type="evidence" value="ECO:0007669"/>
    <property type="project" value="TreeGrafter"/>
</dbReference>
<gene>
    <name evidence="12" type="primary">ABSGL_09055.1 scaffold 10677</name>
</gene>
<dbReference type="InterPro" id="IPR014729">
    <property type="entry name" value="Rossmann-like_a/b/a_fold"/>
</dbReference>
<keyword evidence="3 10" id="KW-0436">Ligase</keyword>
<dbReference type="InParanoid" id="A0A168PZC5"/>
<dbReference type="Gene3D" id="1.10.730.10">
    <property type="entry name" value="Isoleucyl-tRNA Synthetase, Domain 1"/>
    <property type="match status" value="1"/>
</dbReference>
<dbReference type="PROSITE" id="PS00178">
    <property type="entry name" value="AA_TRNA_LIGASE_I"/>
    <property type="match status" value="1"/>
</dbReference>
<dbReference type="EC" id="6.1.1.19" evidence="2"/>
<keyword evidence="7 10" id="KW-0030">Aminoacyl-tRNA synthetase</keyword>
<dbReference type="InterPro" id="IPR009080">
    <property type="entry name" value="tRNAsynth_Ia_anticodon-bd"/>
</dbReference>
<dbReference type="OMA" id="PIHHLYQ"/>
<dbReference type="InterPro" id="IPR036695">
    <property type="entry name" value="Arg-tRNA-synth_N_sf"/>
</dbReference>
<evidence type="ECO:0000256" key="2">
    <source>
        <dbReference type="ARBA" id="ARBA00012837"/>
    </source>
</evidence>
<keyword evidence="5 10" id="KW-0067">ATP-binding</keyword>
<dbReference type="CDD" id="cd07956">
    <property type="entry name" value="Anticodon_Ia_Arg"/>
    <property type="match status" value="1"/>
</dbReference>
<dbReference type="OrthoDB" id="68056at2759"/>
<dbReference type="PANTHER" id="PTHR11956:SF11">
    <property type="entry name" value="ARGININE--TRNA LIGASE, MITOCHONDRIAL-RELATED"/>
    <property type="match status" value="1"/>
</dbReference>
<keyword evidence="13" id="KW-1185">Reference proteome</keyword>
<dbReference type="SUPFAM" id="SSF52374">
    <property type="entry name" value="Nucleotidylyl transferase"/>
    <property type="match status" value="1"/>
</dbReference>
<evidence type="ECO:0000256" key="1">
    <source>
        <dbReference type="ARBA" id="ARBA00005594"/>
    </source>
</evidence>
<evidence type="ECO:0000313" key="13">
    <source>
        <dbReference type="Proteomes" id="UP000078561"/>
    </source>
</evidence>
<dbReference type="InterPro" id="IPR035684">
    <property type="entry name" value="ArgRS_core"/>
</dbReference>
<dbReference type="GO" id="GO:0005524">
    <property type="term" value="F:ATP binding"/>
    <property type="evidence" value="ECO:0007669"/>
    <property type="project" value="UniProtKB-KW"/>
</dbReference>
<dbReference type="InterPro" id="IPR008909">
    <property type="entry name" value="DALR_anticod-bd"/>
</dbReference>
<dbReference type="STRING" id="4829.A0A168PZC5"/>
<dbReference type="Gene3D" id="3.40.50.620">
    <property type="entry name" value="HUPs"/>
    <property type="match status" value="1"/>
</dbReference>
<keyword evidence="6 10" id="KW-0648">Protein biosynthesis</keyword>
<sequence length="575" mass="65049">MGVLRFKQAIVKQLTPFTSCEESQLLPLLRIPKRQKEGQFSLSIPKLLSTHGASLTQQTPTAWCQELATKIQRTNDIQSVSTTGSTLHFYLQRAPFTKTILQQVYNEHDRYGWAHIQAHSTTVLIDYSSPNIAKPFHAGHLRSTIIGNFIKRIHQVMGYQTVGVNYFGDWGKQYGLLAVGYEKYGDEHLLQTDPIHHLYQVYVKINQDAQLDPSLHQKANQYFKSMEQGDPKVLEQWQRFRDLSISSYETMYDRLNISFEVYSGESQVNAYIPKVYDLLDSKNLVTRLDDGALAVDLSSFGLDPAMIQRADGTSLYMTRDLASILMRQERYGFDKAIYVVGTEQQTYFSQLFACASLMTGQSISQFLHAGFGRINGMSTRQGTAVFLQDILDKAQATILDYMHSKGDGGDDIWMDQQDAIADQLGISAILIQDMKSKRSKNYSFAWDRMTDARGDTGVLLQYAHARACGIERKAKTPVTTECDYTLLQEDEAFELIQTISYFPDIVQSAFDTLEPSTIVNYLFKLSHATSSASHSLRVKDTDPALAEARMLLFWAARTTLKNGLTLLGIRPLDRM</sequence>
<dbReference type="SUPFAM" id="SSF55190">
    <property type="entry name" value="Arginyl-tRNA synthetase (ArgRS), N-terminal 'additional' domain"/>
    <property type="match status" value="1"/>
</dbReference>
<name>A0A168PZC5_ABSGL</name>
<dbReference type="AlphaFoldDB" id="A0A168PZC5"/>
<evidence type="ECO:0000256" key="3">
    <source>
        <dbReference type="ARBA" id="ARBA00022598"/>
    </source>
</evidence>
<dbReference type="GO" id="GO:0032543">
    <property type="term" value="P:mitochondrial translation"/>
    <property type="evidence" value="ECO:0007669"/>
    <property type="project" value="TreeGrafter"/>
</dbReference>
<evidence type="ECO:0000256" key="7">
    <source>
        <dbReference type="ARBA" id="ARBA00023146"/>
    </source>
</evidence>
<dbReference type="EMBL" id="LT554074">
    <property type="protein sequence ID" value="SAM03237.1"/>
    <property type="molecule type" value="Genomic_DNA"/>
</dbReference>
<dbReference type="Pfam" id="PF05746">
    <property type="entry name" value="DALR_1"/>
    <property type="match status" value="1"/>
</dbReference>
<evidence type="ECO:0000256" key="10">
    <source>
        <dbReference type="RuleBase" id="RU363038"/>
    </source>
</evidence>
<dbReference type="GO" id="GO:0006420">
    <property type="term" value="P:arginyl-tRNA aminoacylation"/>
    <property type="evidence" value="ECO:0007669"/>
    <property type="project" value="InterPro"/>
</dbReference>
<comment type="similarity">
    <text evidence="1 10">Belongs to the class-I aminoacyl-tRNA synthetase family.</text>
</comment>
<accession>A0A168PZC5</accession>
<evidence type="ECO:0000256" key="9">
    <source>
        <dbReference type="ARBA" id="ARBA00049339"/>
    </source>
</evidence>
<proteinExistence type="inferred from homology"/>
<evidence type="ECO:0000256" key="5">
    <source>
        <dbReference type="ARBA" id="ARBA00022840"/>
    </source>
</evidence>
<dbReference type="Proteomes" id="UP000078561">
    <property type="component" value="Unassembled WGS sequence"/>
</dbReference>
<evidence type="ECO:0000259" key="11">
    <source>
        <dbReference type="SMART" id="SM00836"/>
    </source>
</evidence>
<evidence type="ECO:0000256" key="6">
    <source>
        <dbReference type="ARBA" id="ARBA00022917"/>
    </source>
</evidence>
<dbReference type="InterPro" id="IPR001278">
    <property type="entry name" value="Arg-tRNA-ligase"/>
</dbReference>
<dbReference type="GO" id="GO:0004814">
    <property type="term" value="F:arginine-tRNA ligase activity"/>
    <property type="evidence" value="ECO:0007669"/>
    <property type="project" value="UniProtKB-EC"/>
</dbReference>
<dbReference type="InterPro" id="IPR001412">
    <property type="entry name" value="aa-tRNA-synth_I_CS"/>
</dbReference>
<dbReference type="FunFam" id="1.10.730.10:FF:000006">
    <property type="entry name" value="Arginyl-tRNA synthetase 2, mitochondrial"/>
    <property type="match status" value="1"/>
</dbReference>
<dbReference type="SUPFAM" id="SSF47323">
    <property type="entry name" value="Anticodon-binding domain of a subclass of class I aminoacyl-tRNA synthetases"/>
    <property type="match status" value="1"/>
</dbReference>
<feature type="domain" description="DALR anticodon binding" evidence="11">
    <location>
        <begin position="460"/>
        <end position="575"/>
    </location>
</feature>
<organism evidence="12">
    <name type="scientific">Absidia glauca</name>
    <name type="common">Pin mould</name>
    <dbReference type="NCBI Taxonomy" id="4829"/>
    <lineage>
        <taxon>Eukaryota</taxon>
        <taxon>Fungi</taxon>
        <taxon>Fungi incertae sedis</taxon>
        <taxon>Mucoromycota</taxon>
        <taxon>Mucoromycotina</taxon>
        <taxon>Mucoromycetes</taxon>
        <taxon>Mucorales</taxon>
        <taxon>Cunninghamellaceae</taxon>
        <taxon>Absidia</taxon>
    </lineage>
</organism>